<sequence>MILRKALTFSDNQENILQIEQKLRSMEISTSETFALADDIFSKTLIKSKPDFIFIDASYFETSEFNIFSQTDHLSHTFGNSSIIILCRIIDPTIQRNFLQAGAQDCILWNDFLQNDIEKNLFFAKERQVLRSRFKKIANDYKQLFDANPLPMWVYNVENGQFIKVNQAACQKYGYTLKEFYQLSIQDLVGNSPTDSPLISDQFVTHHTKSGQLIYVELTSHPTIYKGTDAVLVLAHDVTARVKAEQEKNVASKQLFLIFEHSSDAILLTDSEGKILEVNSASEELFNASKTFLQNKSLAEIVKPEFNMPFDSLWEKFHAIGKHEGKISLKSSHNDTKIASWRALANIREGIHLHIFNDVTESELKVRENELNSRILSSIKDSFTLKATLNAISNNIRLFTGWENVEFWLPDSQNQLLFLASSSANPNNAQFVNFAEASRHRTRGFTEKSISNNSWISKSAYWFNDLYHHESFSRQELLDPNLHYTAVSIPIFESPNSDQIVGIIILITDQEVSYDSYLTGILSKVAGGLGNLIEKVKAREELSNLFDYSADLICIADKNGFLVKTNPAFSNVLGFSVEELKSKRFTDLIHPDDLETSAQQIAKLYQGEIIQAHANRYQTKAGTYRHFAWVAVPDPNGKQVFVIGRDVTELKAQTDLILKNAEQTRNMLESITDGFISVDKSWNVNYWNASAERILGIEKEAVLNQNCLSLLQELSPELATMFEEASKKHTSLFLETYLSQQNIWIESTAYPSNEGLSVYIRDITLAKEHSLAIATMQKNLEAIINATTELIWSVDKEYNLTIANKAYVDMLSDLVGNPINLDTSTARESLSEAVKAKWRAYYQRCMQGEPHSVIEDLATYHPAGKRLRAIVNFNPIYDHQGNVTGVACFAKDISELTQKMETIDQQSNQLKEIAWFQSHAVRQPLAKILGIVDFLEVTEAELDQETAQLLTDLKGSAQELDDVVKTIVKKAQRND</sequence>
<dbReference type="NCBIfam" id="TIGR00229">
    <property type="entry name" value="sensory_box"/>
    <property type="match status" value="5"/>
</dbReference>
<dbReference type="InterPro" id="IPR013767">
    <property type="entry name" value="PAS_fold"/>
</dbReference>
<dbReference type="Pfam" id="PF08448">
    <property type="entry name" value="PAS_4"/>
    <property type="match status" value="1"/>
</dbReference>
<dbReference type="InterPro" id="IPR000014">
    <property type="entry name" value="PAS"/>
</dbReference>
<gene>
    <name evidence="3" type="ORF">QM524_24490</name>
</gene>
<dbReference type="PROSITE" id="PS50113">
    <property type="entry name" value="PAC"/>
    <property type="match status" value="1"/>
</dbReference>
<dbReference type="Gene3D" id="3.30.450.40">
    <property type="match status" value="1"/>
</dbReference>
<dbReference type="InterPro" id="IPR000700">
    <property type="entry name" value="PAS-assoc_C"/>
</dbReference>
<dbReference type="InterPro" id="IPR001610">
    <property type="entry name" value="PAC"/>
</dbReference>
<dbReference type="Gene3D" id="3.30.450.20">
    <property type="entry name" value="PAS domain"/>
    <property type="match status" value="5"/>
</dbReference>
<organism evidence="3 4">
    <name type="scientific">Flectobacillus roseus</name>
    <dbReference type="NCBI Taxonomy" id="502259"/>
    <lineage>
        <taxon>Bacteria</taxon>
        <taxon>Pseudomonadati</taxon>
        <taxon>Bacteroidota</taxon>
        <taxon>Cytophagia</taxon>
        <taxon>Cytophagales</taxon>
        <taxon>Flectobacillaceae</taxon>
        <taxon>Flectobacillus</taxon>
    </lineage>
</organism>
<name>A0ABT6YFV2_9BACT</name>
<dbReference type="SMART" id="SM00091">
    <property type="entry name" value="PAS"/>
    <property type="match status" value="5"/>
</dbReference>
<dbReference type="InterPro" id="IPR035965">
    <property type="entry name" value="PAS-like_dom_sf"/>
</dbReference>
<evidence type="ECO:0000313" key="4">
    <source>
        <dbReference type="Proteomes" id="UP001236507"/>
    </source>
</evidence>
<dbReference type="InterPro" id="IPR029016">
    <property type="entry name" value="GAF-like_dom_sf"/>
</dbReference>
<keyword evidence="4" id="KW-1185">Reference proteome</keyword>
<evidence type="ECO:0000313" key="3">
    <source>
        <dbReference type="EMBL" id="MDI9862405.1"/>
    </source>
</evidence>
<dbReference type="InterPro" id="IPR013655">
    <property type="entry name" value="PAS_fold_3"/>
</dbReference>
<dbReference type="PANTHER" id="PTHR44757:SF2">
    <property type="entry name" value="BIOFILM ARCHITECTURE MAINTENANCE PROTEIN MBAA"/>
    <property type="match status" value="1"/>
</dbReference>
<evidence type="ECO:0000259" key="1">
    <source>
        <dbReference type="PROSITE" id="PS50112"/>
    </source>
</evidence>
<dbReference type="CDD" id="cd00130">
    <property type="entry name" value="PAS"/>
    <property type="match status" value="5"/>
</dbReference>
<feature type="domain" description="PAS" evidence="1">
    <location>
        <begin position="538"/>
        <end position="608"/>
    </location>
</feature>
<dbReference type="Gene3D" id="1.10.287.130">
    <property type="match status" value="1"/>
</dbReference>
<feature type="domain" description="PAS" evidence="1">
    <location>
        <begin position="251"/>
        <end position="305"/>
    </location>
</feature>
<proteinExistence type="predicted"/>
<dbReference type="RefSeq" id="WP_283346667.1">
    <property type="nucleotide sequence ID" value="NZ_JASHIF010000028.1"/>
</dbReference>
<accession>A0ABT6YFV2</accession>
<dbReference type="SUPFAM" id="SSF55785">
    <property type="entry name" value="PYP-like sensor domain (PAS domain)"/>
    <property type="match status" value="5"/>
</dbReference>
<reference evidence="3 4" key="1">
    <citation type="submission" date="2023-05" db="EMBL/GenBank/DDBJ databases">
        <title>Novel species of genus Flectobacillus isolated from stream in China.</title>
        <authorList>
            <person name="Lu H."/>
        </authorList>
    </citation>
    <scope>NUCLEOTIDE SEQUENCE [LARGE SCALE GENOMIC DNA]</scope>
    <source>
        <strain evidence="3 4">KCTC 42575</strain>
    </source>
</reference>
<evidence type="ECO:0000259" key="2">
    <source>
        <dbReference type="PROSITE" id="PS50113"/>
    </source>
</evidence>
<dbReference type="SMART" id="SM00086">
    <property type="entry name" value="PAC"/>
    <property type="match status" value="3"/>
</dbReference>
<comment type="caution">
    <text evidence="3">The sequence shown here is derived from an EMBL/GenBank/DDBJ whole genome shotgun (WGS) entry which is preliminary data.</text>
</comment>
<dbReference type="Pfam" id="PF00989">
    <property type="entry name" value="PAS"/>
    <property type="match status" value="2"/>
</dbReference>
<dbReference type="Pfam" id="PF13188">
    <property type="entry name" value="PAS_8"/>
    <property type="match status" value="1"/>
</dbReference>
<dbReference type="EMBL" id="JASHIF010000028">
    <property type="protein sequence ID" value="MDI9862405.1"/>
    <property type="molecule type" value="Genomic_DNA"/>
</dbReference>
<dbReference type="InterPro" id="IPR013656">
    <property type="entry name" value="PAS_4"/>
</dbReference>
<feature type="domain" description="PAC" evidence="2">
    <location>
        <begin position="853"/>
        <end position="905"/>
    </location>
</feature>
<feature type="domain" description="PAS" evidence="1">
    <location>
        <begin position="660"/>
        <end position="741"/>
    </location>
</feature>
<dbReference type="Pfam" id="PF08447">
    <property type="entry name" value="PAS_3"/>
    <property type="match status" value="1"/>
</dbReference>
<dbReference type="InterPro" id="IPR052155">
    <property type="entry name" value="Biofilm_reg_signaling"/>
</dbReference>
<dbReference type="PROSITE" id="PS50112">
    <property type="entry name" value="PAS"/>
    <property type="match status" value="3"/>
</dbReference>
<dbReference type="PANTHER" id="PTHR44757">
    <property type="entry name" value="DIGUANYLATE CYCLASE DGCP"/>
    <property type="match status" value="1"/>
</dbReference>
<dbReference type="SUPFAM" id="SSF55781">
    <property type="entry name" value="GAF domain-like"/>
    <property type="match status" value="1"/>
</dbReference>
<dbReference type="Proteomes" id="UP001236507">
    <property type="component" value="Unassembled WGS sequence"/>
</dbReference>
<protein>
    <submittedName>
        <fullName evidence="3">PAS domain S-box protein</fullName>
    </submittedName>
</protein>